<evidence type="ECO:0000313" key="2">
    <source>
        <dbReference type="Proteomes" id="UP000289546"/>
    </source>
</evidence>
<dbReference type="Proteomes" id="UP000289546">
    <property type="component" value="Unassembled WGS sequence"/>
</dbReference>
<keyword evidence="2" id="KW-1185">Reference proteome</keyword>
<dbReference type="EMBL" id="LBJQ01000066">
    <property type="protein sequence ID" value="RXH30131.1"/>
    <property type="molecule type" value="Genomic_DNA"/>
</dbReference>
<comment type="caution">
    <text evidence="1">The sequence shown here is derived from an EMBL/GenBank/DDBJ whole genome shotgun (WGS) entry which is preliminary data.</text>
</comment>
<gene>
    <name evidence="1" type="ORF">XH99_12095</name>
</gene>
<sequence>MPRRTGFPAFAGNDSGVRGIVLRITIARTISSHQHRSPHPPFHQSKNGIDRYCLELGHFAALASRSRLEEMFEF</sequence>
<proteinExistence type="predicted"/>
<organism evidence="1 2">
    <name type="scientific">Bradyrhizobium nanningense</name>
    <dbReference type="NCBI Taxonomy" id="1325118"/>
    <lineage>
        <taxon>Bacteria</taxon>
        <taxon>Pseudomonadati</taxon>
        <taxon>Pseudomonadota</taxon>
        <taxon>Alphaproteobacteria</taxon>
        <taxon>Hyphomicrobiales</taxon>
        <taxon>Nitrobacteraceae</taxon>
        <taxon>Bradyrhizobium</taxon>
    </lineage>
</organism>
<accession>A0A4Q0S7E6</accession>
<protein>
    <submittedName>
        <fullName evidence="1">Uncharacterized protein</fullName>
    </submittedName>
</protein>
<reference evidence="1 2" key="1">
    <citation type="submission" date="2015-04" db="EMBL/GenBank/DDBJ databases">
        <title>Comparative genomics of rhizobia nodulating Arachis hypogaea in China.</title>
        <authorList>
            <person name="Li Y."/>
        </authorList>
    </citation>
    <scope>NUCLEOTIDE SEQUENCE [LARGE SCALE GENOMIC DNA]</scope>
    <source>
        <strain evidence="1 2">CCBAU 51757</strain>
    </source>
</reference>
<evidence type="ECO:0000313" key="1">
    <source>
        <dbReference type="EMBL" id="RXH30131.1"/>
    </source>
</evidence>
<dbReference type="AlphaFoldDB" id="A0A4Q0S7E6"/>
<name>A0A4Q0S7E6_9BRAD</name>